<dbReference type="Pfam" id="PF04542">
    <property type="entry name" value="Sigma70_r2"/>
    <property type="match status" value="1"/>
</dbReference>
<evidence type="ECO:0000259" key="6">
    <source>
        <dbReference type="Pfam" id="PF04542"/>
    </source>
</evidence>
<comment type="similarity">
    <text evidence="1">Belongs to the sigma-70 factor family. ECF subfamily.</text>
</comment>
<dbReference type="NCBIfam" id="TIGR02937">
    <property type="entry name" value="sigma70-ECF"/>
    <property type="match status" value="1"/>
</dbReference>
<dbReference type="EMBL" id="JBHTOF010000011">
    <property type="protein sequence ID" value="MFD1464623.1"/>
    <property type="molecule type" value="Genomic_DNA"/>
</dbReference>
<evidence type="ECO:0000256" key="5">
    <source>
        <dbReference type="ARBA" id="ARBA00023163"/>
    </source>
</evidence>
<dbReference type="Gene3D" id="1.10.1740.10">
    <property type="match status" value="1"/>
</dbReference>
<dbReference type="CDD" id="cd06171">
    <property type="entry name" value="Sigma70_r4"/>
    <property type="match status" value="1"/>
</dbReference>
<keyword evidence="3" id="KW-0731">Sigma factor</keyword>
<keyword evidence="4" id="KW-0238">DNA-binding</keyword>
<gene>
    <name evidence="8" type="ORF">ACFQ4L_00760</name>
</gene>
<evidence type="ECO:0000256" key="4">
    <source>
        <dbReference type="ARBA" id="ARBA00023125"/>
    </source>
</evidence>
<dbReference type="PANTHER" id="PTHR43133">
    <property type="entry name" value="RNA POLYMERASE ECF-TYPE SIGMA FACTO"/>
    <property type="match status" value="1"/>
</dbReference>
<keyword evidence="2" id="KW-0805">Transcription regulation</keyword>
<dbReference type="InterPro" id="IPR039425">
    <property type="entry name" value="RNA_pol_sigma-70-like"/>
</dbReference>
<evidence type="ECO:0000259" key="7">
    <source>
        <dbReference type="Pfam" id="PF08281"/>
    </source>
</evidence>
<dbReference type="InterPro" id="IPR036388">
    <property type="entry name" value="WH-like_DNA-bd_sf"/>
</dbReference>
<dbReference type="InterPro" id="IPR007627">
    <property type="entry name" value="RNA_pol_sigma70_r2"/>
</dbReference>
<dbReference type="Proteomes" id="UP001597244">
    <property type="component" value="Unassembled WGS sequence"/>
</dbReference>
<dbReference type="InterPro" id="IPR013324">
    <property type="entry name" value="RNA_pol_sigma_r3/r4-like"/>
</dbReference>
<organism evidence="8 9">
    <name type="scientific">Lapidilactobacillus mulanensis</name>
    <dbReference type="NCBI Taxonomy" id="2485999"/>
    <lineage>
        <taxon>Bacteria</taxon>
        <taxon>Bacillati</taxon>
        <taxon>Bacillota</taxon>
        <taxon>Bacilli</taxon>
        <taxon>Lactobacillales</taxon>
        <taxon>Lactobacillaceae</taxon>
        <taxon>Lapidilactobacillus</taxon>
    </lineage>
</organism>
<dbReference type="PANTHER" id="PTHR43133:SF8">
    <property type="entry name" value="RNA POLYMERASE SIGMA FACTOR HI_1459-RELATED"/>
    <property type="match status" value="1"/>
</dbReference>
<accession>A0ABW4DLE2</accession>
<name>A0ABW4DLE2_9LACO</name>
<evidence type="ECO:0000256" key="1">
    <source>
        <dbReference type="ARBA" id="ARBA00010641"/>
    </source>
</evidence>
<keyword evidence="9" id="KW-1185">Reference proteome</keyword>
<evidence type="ECO:0000313" key="8">
    <source>
        <dbReference type="EMBL" id="MFD1464623.1"/>
    </source>
</evidence>
<comment type="caution">
    <text evidence="8">The sequence shown here is derived from an EMBL/GenBank/DDBJ whole genome shotgun (WGS) entry which is preliminary data.</text>
</comment>
<dbReference type="Pfam" id="PF08281">
    <property type="entry name" value="Sigma70_r4_2"/>
    <property type="match status" value="1"/>
</dbReference>
<dbReference type="Gene3D" id="1.10.10.10">
    <property type="entry name" value="Winged helix-like DNA-binding domain superfamily/Winged helix DNA-binding domain"/>
    <property type="match status" value="1"/>
</dbReference>
<evidence type="ECO:0000256" key="3">
    <source>
        <dbReference type="ARBA" id="ARBA00023082"/>
    </source>
</evidence>
<sequence>MTAYGDFIGQVINYNLRDSYSRQFFEDIENRCFYQIWSKIGSYNASKGEFKAWLGTVVKYQTIDYKRGLRASLRDMEIDDSFIATHETPASHDEIDLEPIFKLLTPTERQVFDLYFNEDLYPEEISKKLQMSTNAVYTNLSRGRKKIKEADVRWQF</sequence>
<proteinExistence type="inferred from homology"/>
<dbReference type="InterPro" id="IPR013325">
    <property type="entry name" value="RNA_pol_sigma_r2"/>
</dbReference>
<reference evidence="9" key="1">
    <citation type="journal article" date="2019" name="Int. J. Syst. Evol. Microbiol.">
        <title>The Global Catalogue of Microorganisms (GCM) 10K type strain sequencing project: providing services to taxonomists for standard genome sequencing and annotation.</title>
        <authorList>
            <consortium name="The Broad Institute Genomics Platform"/>
            <consortium name="The Broad Institute Genome Sequencing Center for Infectious Disease"/>
            <person name="Wu L."/>
            <person name="Ma J."/>
        </authorList>
    </citation>
    <scope>NUCLEOTIDE SEQUENCE [LARGE SCALE GENOMIC DNA]</scope>
    <source>
        <strain evidence="9">CCM 8951</strain>
    </source>
</reference>
<evidence type="ECO:0000256" key="2">
    <source>
        <dbReference type="ARBA" id="ARBA00023015"/>
    </source>
</evidence>
<dbReference type="SUPFAM" id="SSF88946">
    <property type="entry name" value="Sigma2 domain of RNA polymerase sigma factors"/>
    <property type="match status" value="1"/>
</dbReference>
<evidence type="ECO:0000313" key="9">
    <source>
        <dbReference type="Proteomes" id="UP001597244"/>
    </source>
</evidence>
<feature type="domain" description="RNA polymerase sigma factor 70 region 4 type 2" evidence="7">
    <location>
        <begin position="104"/>
        <end position="147"/>
    </location>
</feature>
<dbReference type="InterPro" id="IPR013249">
    <property type="entry name" value="RNA_pol_sigma70_r4_t2"/>
</dbReference>
<protein>
    <submittedName>
        <fullName evidence="8">Sigma-70 family RNA polymerase sigma factor</fullName>
    </submittedName>
</protein>
<dbReference type="RefSeq" id="WP_125578112.1">
    <property type="nucleotide sequence ID" value="NZ_JBHTOF010000011.1"/>
</dbReference>
<dbReference type="InterPro" id="IPR014284">
    <property type="entry name" value="RNA_pol_sigma-70_dom"/>
</dbReference>
<keyword evidence="5" id="KW-0804">Transcription</keyword>
<dbReference type="SUPFAM" id="SSF88659">
    <property type="entry name" value="Sigma3 and sigma4 domains of RNA polymerase sigma factors"/>
    <property type="match status" value="1"/>
</dbReference>
<feature type="domain" description="RNA polymerase sigma-70 region 2" evidence="6">
    <location>
        <begin position="21"/>
        <end position="69"/>
    </location>
</feature>